<evidence type="ECO:0000256" key="2">
    <source>
        <dbReference type="ARBA" id="ARBA00008816"/>
    </source>
</evidence>
<evidence type="ECO:0000256" key="4">
    <source>
        <dbReference type="ARBA" id="ARBA00022801"/>
    </source>
</evidence>
<name>A0AAW2J5D6_9LAMI</name>
<comment type="subcellular location">
    <subcellularLocation>
        <location evidence="1">Membrane</location>
        <topology evidence="1">Multi-pass membrane protein</topology>
    </subcellularLocation>
</comment>
<evidence type="ECO:0000256" key="1">
    <source>
        <dbReference type="ARBA" id="ARBA00004141"/>
    </source>
</evidence>
<evidence type="ECO:0000256" key="3">
    <source>
        <dbReference type="ARBA" id="ARBA00022692"/>
    </source>
</evidence>
<dbReference type="AlphaFoldDB" id="A0AAW2J5D6"/>
<dbReference type="EMBL" id="JACGWM010001683">
    <property type="protein sequence ID" value="KAL0289647.1"/>
    <property type="molecule type" value="Genomic_DNA"/>
</dbReference>
<keyword evidence="5 7" id="KW-1133">Transmembrane helix</keyword>
<comment type="similarity">
    <text evidence="2">Belongs to the PA-phosphatase related phosphoesterase family.</text>
</comment>
<dbReference type="InterPro" id="IPR036938">
    <property type="entry name" value="PAP2/HPO_sf"/>
</dbReference>
<dbReference type="Gene3D" id="1.20.144.10">
    <property type="entry name" value="Phosphatidic acid phosphatase type 2/haloperoxidase"/>
    <property type="match status" value="1"/>
</dbReference>
<sequence length="310" mass="35433">MSLISRENCPCFLRSCVYVVDPTFYNANFPLFCQYQVAKDFHSVACRAYLLWQVVAYFYFWRARILHGLMTMRENQFIGHTIRSHGSKLARVHKHDWLILLLLVAMDIGLNLIEPFHRYVSAELMTDLKYPFKKDTVPMWAVPICSNLAHYRISGLAYSLLVTAIITDSIKDAVGRPRPNFFYRCFPDGIAIFDLNDGDVLCTGDKKIIKEGYKSFPSGHSSWSFAGLGFLALYLCGKIRVFDRNGHAAKLCIVLLPYLCAALVAISRVDDYWHHWTDVFTGSILGAVVSLICYLQFFPSPHYLNGELEN</sequence>
<dbReference type="SMART" id="SM00014">
    <property type="entry name" value="acidPPc"/>
    <property type="match status" value="1"/>
</dbReference>
<dbReference type="InterPro" id="IPR043216">
    <property type="entry name" value="PAP-like"/>
</dbReference>
<proteinExistence type="inferred from homology"/>
<accession>A0AAW2J5D6</accession>
<dbReference type="GO" id="GO:0016020">
    <property type="term" value="C:membrane"/>
    <property type="evidence" value="ECO:0007669"/>
    <property type="project" value="UniProtKB-SubCell"/>
</dbReference>
<evidence type="ECO:0000256" key="7">
    <source>
        <dbReference type="SAM" id="Phobius"/>
    </source>
</evidence>
<feature type="domain" description="Phosphatidic acid phosphatase type 2/haloperoxidase" evidence="8">
    <location>
        <begin position="154"/>
        <end position="294"/>
    </location>
</feature>
<organism evidence="9">
    <name type="scientific">Sesamum calycinum</name>
    <dbReference type="NCBI Taxonomy" id="2727403"/>
    <lineage>
        <taxon>Eukaryota</taxon>
        <taxon>Viridiplantae</taxon>
        <taxon>Streptophyta</taxon>
        <taxon>Embryophyta</taxon>
        <taxon>Tracheophyta</taxon>
        <taxon>Spermatophyta</taxon>
        <taxon>Magnoliopsida</taxon>
        <taxon>eudicotyledons</taxon>
        <taxon>Gunneridae</taxon>
        <taxon>Pentapetalae</taxon>
        <taxon>asterids</taxon>
        <taxon>lamiids</taxon>
        <taxon>Lamiales</taxon>
        <taxon>Pedaliaceae</taxon>
        <taxon>Sesamum</taxon>
    </lineage>
</organism>
<feature type="transmembrane region" description="Helical" evidence="7">
    <location>
        <begin position="248"/>
        <end position="267"/>
    </location>
</feature>
<evidence type="ECO:0000259" key="8">
    <source>
        <dbReference type="SMART" id="SM00014"/>
    </source>
</evidence>
<reference evidence="9" key="1">
    <citation type="submission" date="2020-06" db="EMBL/GenBank/DDBJ databases">
        <authorList>
            <person name="Li T."/>
            <person name="Hu X."/>
            <person name="Zhang T."/>
            <person name="Song X."/>
            <person name="Zhang H."/>
            <person name="Dai N."/>
            <person name="Sheng W."/>
            <person name="Hou X."/>
            <person name="Wei L."/>
        </authorList>
    </citation>
    <scope>NUCLEOTIDE SEQUENCE</scope>
    <source>
        <strain evidence="9">KEN8</strain>
        <tissue evidence="9">Leaf</tissue>
    </source>
</reference>
<evidence type="ECO:0000313" key="9">
    <source>
        <dbReference type="EMBL" id="KAL0289647.1"/>
    </source>
</evidence>
<dbReference type="Pfam" id="PF01569">
    <property type="entry name" value="PAP2"/>
    <property type="match status" value="1"/>
</dbReference>
<dbReference type="PANTHER" id="PTHR10165:SF91">
    <property type="entry name" value="LIPID PHOSPHATE PHOSPHATASE-LIKE PROTEIN"/>
    <property type="match status" value="1"/>
</dbReference>
<dbReference type="GO" id="GO:0008195">
    <property type="term" value="F:phosphatidate phosphatase activity"/>
    <property type="evidence" value="ECO:0007669"/>
    <property type="project" value="TreeGrafter"/>
</dbReference>
<dbReference type="SUPFAM" id="SSF48317">
    <property type="entry name" value="Acid phosphatase/Vanadium-dependent haloperoxidase"/>
    <property type="match status" value="1"/>
</dbReference>
<keyword evidence="4" id="KW-0378">Hydrolase</keyword>
<protein>
    <submittedName>
        <fullName evidence="9">Lipid phosphate phosphatase 3, chloroplastic</fullName>
    </submittedName>
</protein>
<evidence type="ECO:0000256" key="6">
    <source>
        <dbReference type="ARBA" id="ARBA00023136"/>
    </source>
</evidence>
<dbReference type="GO" id="GO:0006644">
    <property type="term" value="P:phospholipid metabolic process"/>
    <property type="evidence" value="ECO:0007669"/>
    <property type="project" value="InterPro"/>
</dbReference>
<gene>
    <name evidence="9" type="ORF">Scaly_2543700</name>
</gene>
<feature type="transmembrane region" description="Helical" evidence="7">
    <location>
        <begin position="97"/>
        <end position="113"/>
    </location>
</feature>
<comment type="caution">
    <text evidence="9">The sequence shown here is derived from an EMBL/GenBank/DDBJ whole genome shotgun (WGS) entry which is preliminary data.</text>
</comment>
<keyword evidence="3 7" id="KW-0812">Transmembrane</keyword>
<keyword evidence="6 7" id="KW-0472">Membrane</keyword>
<dbReference type="InterPro" id="IPR000326">
    <property type="entry name" value="PAP2/HPO"/>
</dbReference>
<dbReference type="CDD" id="cd03390">
    <property type="entry name" value="PAP2_containing_1_like"/>
    <property type="match status" value="1"/>
</dbReference>
<dbReference type="PANTHER" id="PTHR10165">
    <property type="entry name" value="LIPID PHOSPHATE PHOSPHATASE"/>
    <property type="match status" value="1"/>
</dbReference>
<evidence type="ECO:0000256" key="5">
    <source>
        <dbReference type="ARBA" id="ARBA00022989"/>
    </source>
</evidence>
<reference evidence="9" key="2">
    <citation type="journal article" date="2024" name="Plant">
        <title>Genomic evolution and insights into agronomic trait innovations of Sesamum species.</title>
        <authorList>
            <person name="Miao H."/>
            <person name="Wang L."/>
            <person name="Qu L."/>
            <person name="Liu H."/>
            <person name="Sun Y."/>
            <person name="Le M."/>
            <person name="Wang Q."/>
            <person name="Wei S."/>
            <person name="Zheng Y."/>
            <person name="Lin W."/>
            <person name="Duan Y."/>
            <person name="Cao H."/>
            <person name="Xiong S."/>
            <person name="Wang X."/>
            <person name="Wei L."/>
            <person name="Li C."/>
            <person name="Ma Q."/>
            <person name="Ju M."/>
            <person name="Zhao R."/>
            <person name="Li G."/>
            <person name="Mu C."/>
            <person name="Tian Q."/>
            <person name="Mei H."/>
            <person name="Zhang T."/>
            <person name="Gao T."/>
            <person name="Zhang H."/>
        </authorList>
    </citation>
    <scope>NUCLEOTIDE SEQUENCE</scope>
    <source>
        <strain evidence="9">KEN8</strain>
    </source>
</reference>
<dbReference type="FunFam" id="1.20.144.10:FF:000001">
    <property type="entry name" value="Lipid phosphate phosphatase 2"/>
    <property type="match status" value="1"/>
</dbReference>
<dbReference type="GO" id="GO:0046839">
    <property type="term" value="P:phospholipid dephosphorylation"/>
    <property type="evidence" value="ECO:0007669"/>
    <property type="project" value="TreeGrafter"/>
</dbReference>
<feature type="transmembrane region" description="Helical" evidence="7">
    <location>
        <begin position="279"/>
        <end position="298"/>
    </location>
</feature>